<evidence type="ECO:0000313" key="2">
    <source>
        <dbReference type="EMBL" id="RXK54952.1"/>
    </source>
</evidence>
<accession>A0A4Q1C830</accession>
<keyword evidence="1" id="KW-0472">Membrane</keyword>
<name>A0A4Q1C830_9BACT</name>
<gene>
    <name evidence="2" type="ORF">ESB00_03375</name>
</gene>
<organism evidence="2 3">
    <name type="scientific">Oleiharenicola lentus</name>
    <dbReference type="NCBI Taxonomy" id="2508720"/>
    <lineage>
        <taxon>Bacteria</taxon>
        <taxon>Pseudomonadati</taxon>
        <taxon>Verrucomicrobiota</taxon>
        <taxon>Opitutia</taxon>
        <taxon>Opitutales</taxon>
        <taxon>Opitutaceae</taxon>
        <taxon>Oleiharenicola</taxon>
    </lineage>
</organism>
<comment type="caution">
    <text evidence="2">The sequence shown here is derived from an EMBL/GenBank/DDBJ whole genome shotgun (WGS) entry which is preliminary data.</text>
</comment>
<dbReference type="EMBL" id="SDHX01000001">
    <property type="protein sequence ID" value="RXK54952.1"/>
    <property type="molecule type" value="Genomic_DNA"/>
</dbReference>
<dbReference type="OrthoDB" id="283288at2"/>
<reference evidence="2 3" key="1">
    <citation type="submission" date="2019-01" db="EMBL/GenBank/DDBJ databases">
        <title>Lacunisphaera sp. strain TWA-58.</title>
        <authorList>
            <person name="Chen W.-M."/>
        </authorList>
    </citation>
    <scope>NUCLEOTIDE SEQUENCE [LARGE SCALE GENOMIC DNA]</scope>
    <source>
        <strain evidence="2 3">TWA-58</strain>
    </source>
</reference>
<feature type="transmembrane region" description="Helical" evidence="1">
    <location>
        <begin position="21"/>
        <end position="43"/>
    </location>
</feature>
<protein>
    <submittedName>
        <fullName evidence="2">Uncharacterized protein</fullName>
    </submittedName>
</protein>
<evidence type="ECO:0000256" key="1">
    <source>
        <dbReference type="SAM" id="Phobius"/>
    </source>
</evidence>
<sequence length="207" mass="22130">MSPCLHRRAGTGTPASRLRRWAGPVVFGVWFAATSLFGAWTVAQHLIPLPVGRPDDTTAGDRPRAWHVLGSDCGCSASVADELARRGPQRGWREEVWLVGDEPAIAAQLQQAGFAVERIAAEKLAADHQIQGAPWLVLFHADGRTAYSGGYSRQRPGVAGTRSELPGLMAAVAAGRSAEALPAYGCATSESLRRQLDPLNLRFSNPP</sequence>
<dbReference type="AlphaFoldDB" id="A0A4Q1C830"/>
<keyword evidence="1" id="KW-1133">Transmembrane helix</keyword>
<keyword evidence="3" id="KW-1185">Reference proteome</keyword>
<evidence type="ECO:0000313" key="3">
    <source>
        <dbReference type="Proteomes" id="UP000290218"/>
    </source>
</evidence>
<dbReference type="RefSeq" id="WP_129046317.1">
    <property type="nucleotide sequence ID" value="NZ_SDHX01000001.1"/>
</dbReference>
<keyword evidence="1" id="KW-0812">Transmembrane</keyword>
<dbReference type="Proteomes" id="UP000290218">
    <property type="component" value="Unassembled WGS sequence"/>
</dbReference>
<proteinExistence type="predicted"/>